<dbReference type="SUPFAM" id="SSF48726">
    <property type="entry name" value="Immunoglobulin"/>
    <property type="match status" value="3"/>
</dbReference>
<keyword evidence="4 11" id="KW-0472">Membrane</keyword>
<sequence>MMGRFSSISSADGRCRERLSGKTGRLQTPNYPNPYPSRSRCSWHIQVPVGYKIKLQFYHFVLEKTYTCTGDVVKVYDGTSRSAEPLGTYCGAINPFHVESTASNLFLEFKSDRSLNYAGFNAFYSAIAVHPVKPMSFARTLLNASVGLGNSFQLLCHIKDGSANLRFSWTKNGVKMNKNGSRHNIKSHLVSKKSHLFLSKVLLSDTGDYGCIARDLDMKKNISASGTLVVKVPAVVDEGPSAVNVKMGTQVILKCKSSGDPVPKMRNGNITRDFNLLQLVGDKAYNINWQVNGKPMKGTQTKFNSELKVEAMEDAVVNCSANNGFGMDWRAAKVTVHSPSTEVKPTESKWSEPSIVTPPKNVTAERGDNITLSCAAVGHPKPKIRWLVDERIHPEKSADDNGLSYLTITIRGDKEITVVRCEAENHVAIDSRTYHIFVSKVEATVVARRSEEIVGSKFILILAVVAGLLLVVVGVILYHRRRKMQLQNVKSSVDAEKLQSNPIFEQHSNYYANPKLVEWEVPRNRMEFIKQLGQGNGIYSSIFLGKISPDNSGEADQKMSLVMVKLLKEVQIQDTERESFEKDAIALTKLQHPYVQSLFGVCGIGQPLCLVFEFSALDESLQEYLIDSGRGQCSIHRRTGLQNVKPKLSNVEQISIAKQIASGMEYLAAKGYIHRELCTKNCIIGNGMVVKISNLGFSWKGPNSDYCSLGLLERASYPLRWYPPETLQFGSFAEATDIWSFGVLLWEIYSSGLTPYYGMSDEEVISLVLDGEILPCPKECPKEIYEIMQGCWNPEASDRPRFTDVHERISLLLHGVPV</sequence>
<dbReference type="AlphaFoldDB" id="A0AAD9UXR6"/>
<dbReference type="GO" id="GO:0046872">
    <property type="term" value="F:metal ion binding"/>
    <property type="evidence" value="ECO:0007669"/>
    <property type="project" value="UniProtKB-KW"/>
</dbReference>
<dbReference type="GO" id="GO:0007169">
    <property type="term" value="P:cell surface receptor protein tyrosine kinase signaling pathway"/>
    <property type="evidence" value="ECO:0007669"/>
    <property type="project" value="TreeGrafter"/>
</dbReference>
<dbReference type="PANTHER" id="PTHR24416:SF611">
    <property type="entry name" value="TYROSINE-PROTEIN KINASE TRANSMEMBRANE RECEPTOR ROR"/>
    <property type="match status" value="1"/>
</dbReference>
<dbReference type="Gene3D" id="2.60.120.290">
    <property type="entry name" value="Spermadhesin, CUB domain"/>
    <property type="match status" value="1"/>
</dbReference>
<dbReference type="SMART" id="SM00042">
    <property type="entry name" value="CUB"/>
    <property type="match status" value="1"/>
</dbReference>
<proteinExistence type="predicted"/>
<evidence type="ECO:0000256" key="6">
    <source>
        <dbReference type="ARBA" id="ARBA00023180"/>
    </source>
</evidence>
<keyword evidence="2 11" id="KW-0812">Transmembrane</keyword>
<organism evidence="15 16">
    <name type="scientific">Acropora cervicornis</name>
    <name type="common">Staghorn coral</name>
    <dbReference type="NCBI Taxonomy" id="6130"/>
    <lineage>
        <taxon>Eukaryota</taxon>
        <taxon>Metazoa</taxon>
        <taxon>Cnidaria</taxon>
        <taxon>Anthozoa</taxon>
        <taxon>Hexacorallia</taxon>
        <taxon>Scleractinia</taxon>
        <taxon>Astrocoeniina</taxon>
        <taxon>Acroporidae</taxon>
        <taxon>Acropora</taxon>
    </lineage>
</organism>
<dbReference type="PROSITE" id="PS50011">
    <property type="entry name" value="PROTEIN_KINASE_DOM"/>
    <property type="match status" value="1"/>
</dbReference>
<feature type="binding site" evidence="8">
    <location>
        <position position="565"/>
    </location>
    <ligand>
        <name>ATP</name>
        <dbReference type="ChEBI" id="CHEBI:30616"/>
    </ligand>
</feature>
<dbReference type="PIRSF" id="PIRSF000615">
    <property type="entry name" value="TyrPK_CSF1-R"/>
    <property type="match status" value="1"/>
</dbReference>
<feature type="binding site" evidence="9">
    <location>
        <position position="681"/>
    </location>
    <ligand>
        <name>Mg(2+)</name>
        <dbReference type="ChEBI" id="CHEBI:18420"/>
    </ligand>
</feature>
<dbReference type="Gene3D" id="2.60.40.10">
    <property type="entry name" value="Immunoglobulins"/>
    <property type="match status" value="3"/>
</dbReference>
<evidence type="ECO:0000259" key="12">
    <source>
        <dbReference type="PROSITE" id="PS01180"/>
    </source>
</evidence>
<evidence type="ECO:0000256" key="5">
    <source>
        <dbReference type="ARBA" id="ARBA00023157"/>
    </source>
</evidence>
<reference evidence="15" key="1">
    <citation type="journal article" date="2023" name="G3 (Bethesda)">
        <title>Whole genome assembly and annotation of the endangered Caribbean coral Acropora cervicornis.</title>
        <authorList>
            <person name="Selwyn J.D."/>
            <person name="Vollmer S.V."/>
        </authorList>
    </citation>
    <scope>NUCLEOTIDE SEQUENCE</scope>
    <source>
        <strain evidence="15">K2</strain>
    </source>
</reference>
<dbReference type="PRINTS" id="PR00109">
    <property type="entry name" value="TYRKINASE"/>
</dbReference>
<keyword evidence="8" id="KW-0547">Nucleotide-binding</keyword>
<evidence type="ECO:0000256" key="8">
    <source>
        <dbReference type="PIRSR" id="PIRSR000615-2"/>
    </source>
</evidence>
<dbReference type="GO" id="GO:0005524">
    <property type="term" value="F:ATP binding"/>
    <property type="evidence" value="ECO:0007669"/>
    <property type="project" value="UniProtKB-KW"/>
</dbReference>
<evidence type="ECO:0000256" key="1">
    <source>
        <dbReference type="ARBA" id="ARBA00004167"/>
    </source>
</evidence>
<dbReference type="SMART" id="SM00408">
    <property type="entry name" value="IGc2"/>
    <property type="match status" value="2"/>
</dbReference>
<keyword evidence="3 11" id="KW-1133">Transmembrane helix</keyword>
<dbReference type="SUPFAM" id="SSF56112">
    <property type="entry name" value="Protein kinase-like (PK-like)"/>
    <property type="match status" value="1"/>
</dbReference>
<dbReference type="InterPro" id="IPR035914">
    <property type="entry name" value="Sperma_CUB_dom_sf"/>
</dbReference>
<evidence type="ECO:0000313" key="15">
    <source>
        <dbReference type="EMBL" id="KAK2553637.1"/>
    </source>
</evidence>
<dbReference type="Pfam" id="PF07714">
    <property type="entry name" value="PK_Tyr_Ser-Thr"/>
    <property type="match status" value="1"/>
</dbReference>
<dbReference type="Pfam" id="PF13927">
    <property type="entry name" value="Ig_3"/>
    <property type="match status" value="1"/>
</dbReference>
<dbReference type="InterPro" id="IPR013783">
    <property type="entry name" value="Ig-like_fold"/>
</dbReference>
<evidence type="ECO:0000313" key="16">
    <source>
        <dbReference type="Proteomes" id="UP001249851"/>
    </source>
</evidence>
<dbReference type="InterPro" id="IPR000859">
    <property type="entry name" value="CUB_dom"/>
</dbReference>
<reference evidence="15" key="2">
    <citation type="journal article" date="2023" name="Science">
        <title>Genomic signatures of disease resistance in endangered staghorn corals.</title>
        <authorList>
            <person name="Vollmer S.V."/>
            <person name="Selwyn J.D."/>
            <person name="Despard B.A."/>
            <person name="Roesel C.L."/>
        </authorList>
    </citation>
    <scope>NUCLEOTIDE SEQUENCE</scope>
    <source>
        <strain evidence="15">K2</strain>
    </source>
</reference>
<dbReference type="GO" id="GO:0005886">
    <property type="term" value="C:plasma membrane"/>
    <property type="evidence" value="ECO:0007669"/>
    <property type="project" value="TreeGrafter"/>
</dbReference>
<keyword evidence="8" id="KW-0067">ATP-binding</keyword>
<dbReference type="Gene3D" id="1.10.510.10">
    <property type="entry name" value="Transferase(Phosphotransferase) domain 1"/>
    <property type="match status" value="1"/>
</dbReference>
<evidence type="ECO:0000256" key="10">
    <source>
        <dbReference type="PROSITE-ProRule" id="PRU00059"/>
    </source>
</evidence>
<dbReference type="FunFam" id="2.60.120.290:FF:000013">
    <property type="entry name" value="Membrane frizzled-related protein"/>
    <property type="match status" value="1"/>
</dbReference>
<dbReference type="SUPFAM" id="SSF49854">
    <property type="entry name" value="Spermadhesin, CUB domain"/>
    <property type="match status" value="1"/>
</dbReference>
<dbReference type="InterPro" id="IPR001245">
    <property type="entry name" value="Ser-Thr/Tyr_kinase_cat_dom"/>
</dbReference>
<dbReference type="InterPro" id="IPR013098">
    <property type="entry name" value="Ig_I-set"/>
</dbReference>
<keyword evidence="16" id="KW-1185">Reference proteome</keyword>
<feature type="domain" description="CUB" evidence="12">
    <location>
        <begin position="15"/>
        <end position="127"/>
    </location>
</feature>
<dbReference type="GO" id="GO:0017147">
    <property type="term" value="F:Wnt-protein binding"/>
    <property type="evidence" value="ECO:0007669"/>
    <property type="project" value="TreeGrafter"/>
</dbReference>
<gene>
    <name evidence="15" type="ORF">P5673_025134</name>
</gene>
<accession>A0AAD9UXR6</accession>
<dbReference type="InterPro" id="IPR007110">
    <property type="entry name" value="Ig-like_dom"/>
</dbReference>
<dbReference type="Proteomes" id="UP001249851">
    <property type="component" value="Unassembled WGS sequence"/>
</dbReference>
<evidence type="ECO:0000256" key="4">
    <source>
        <dbReference type="ARBA" id="ARBA00023136"/>
    </source>
</evidence>
<dbReference type="InterPro" id="IPR003599">
    <property type="entry name" value="Ig_sub"/>
</dbReference>
<feature type="domain" description="Ig-like" evidence="14">
    <location>
        <begin position="134"/>
        <end position="223"/>
    </location>
</feature>
<dbReference type="InterPro" id="IPR036179">
    <property type="entry name" value="Ig-like_dom_sf"/>
</dbReference>
<protein>
    <recommendedName>
        <fullName evidence="17">Receptor protein-tyrosine kinase</fullName>
    </recommendedName>
</protein>
<comment type="caution">
    <text evidence="15">The sequence shown here is derived from an EMBL/GenBank/DDBJ whole genome shotgun (WGS) entry which is preliminary data.</text>
</comment>
<evidence type="ECO:0000259" key="14">
    <source>
        <dbReference type="PROSITE" id="PS50835"/>
    </source>
</evidence>
<feature type="transmembrane region" description="Helical" evidence="11">
    <location>
        <begin position="458"/>
        <end position="478"/>
    </location>
</feature>
<evidence type="ECO:0000256" key="7">
    <source>
        <dbReference type="ARBA" id="ARBA00023319"/>
    </source>
</evidence>
<dbReference type="Pfam" id="PF07679">
    <property type="entry name" value="I-set"/>
    <property type="match status" value="1"/>
</dbReference>
<dbReference type="PROSITE" id="PS50835">
    <property type="entry name" value="IG_LIKE"/>
    <property type="match status" value="3"/>
</dbReference>
<feature type="domain" description="Ig-like" evidence="14">
    <location>
        <begin position="233"/>
        <end position="335"/>
    </location>
</feature>
<feature type="domain" description="Protein kinase" evidence="13">
    <location>
        <begin position="528"/>
        <end position="809"/>
    </location>
</feature>
<evidence type="ECO:0000259" key="13">
    <source>
        <dbReference type="PROSITE" id="PS50011"/>
    </source>
</evidence>
<keyword evidence="5" id="KW-1015">Disulfide bond</keyword>
<dbReference type="GO" id="GO:0004714">
    <property type="term" value="F:transmembrane receptor protein tyrosine kinase activity"/>
    <property type="evidence" value="ECO:0007669"/>
    <property type="project" value="TreeGrafter"/>
</dbReference>
<evidence type="ECO:0000256" key="11">
    <source>
        <dbReference type="SAM" id="Phobius"/>
    </source>
</evidence>
<dbReference type="PROSITE" id="PS01180">
    <property type="entry name" value="CUB"/>
    <property type="match status" value="1"/>
</dbReference>
<dbReference type="InterPro" id="IPR000719">
    <property type="entry name" value="Prot_kinase_dom"/>
</dbReference>
<dbReference type="GO" id="GO:0043235">
    <property type="term" value="C:receptor complex"/>
    <property type="evidence" value="ECO:0007669"/>
    <property type="project" value="TreeGrafter"/>
</dbReference>
<dbReference type="InterPro" id="IPR050122">
    <property type="entry name" value="RTK"/>
</dbReference>
<keyword evidence="9" id="KW-0460">Magnesium</keyword>
<keyword evidence="9" id="KW-0479">Metal-binding</keyword>
<evidence type="ECO:0000256" key="2">
    <source>
        <dbReference type="ARBA" id="ARBA00022692"/>
    </source>
</evidence>
<keyword evidence="6" id="KW-0325">Glycoprotein</keyword>
<comment type="subcellular location">
    <subcellularLocation>
        <location evidence="1">Membrane</location>
        <topology evidence="1">Single-pass membrane protein</topology>
    </subcellularLocation>
</comment>
<dbReference type="EMBL" id="JARQWQ010000076">
    <property type="protein sequence ID" value="KAK2553637.1"/>
    <property type="molecule type" value="Genomic_DNA"/>
</dbReference>
<dbReference type="SMART" id="SM00409">
    <property type="entry name" value="IG"/>
    <property type="match status" value="3"/>
</dbReference>
<dbReference type="Pfam" id="PF00431">
    <property type="entry name" value="CUB"/>
    <property type="match status" value="1"/>
</dbReference>
<evidence type="ECO:0000256" key="3">
    <source>
        <dbReference type="ARBA" id="ARBA00022989"/>
    </source>
</evidence>
<dbReference type="InterPro" id="IPR003598">
    <property type="entry name" value="Ig_sub2"/>
</dbReference>
<dbReference type="PANTHER" id="PTHR24416">
    <property type="entry name" value="TYROSINE-PROTEIN KINASE RECEPTOR"/>
    <property type="match status" value="1"/>
</dbReference>
<dbReference type="InterPro" id="IPR011009">
    <property type="entry name" value="Kinase-like_dom_sf"/>
</dbReference>
<evidence type="ECO:0008006" key="17">
    <source>
        <dbReference type="Google" id="ProtNLM"/>
    </source>
</evidence>
<name>A0AAD9UXR6_ACRCE</name>
<dbReference type="CDD" id="cd00192">
    <property type="entry name" value="PTKc"/>
    <property type="match status" value="1"/>
</dbReference>
<keyword evidence="7" id="KW-0393">Immunoglobulin domain</keyword>
<evidence type="ECO:0000256" key="9">
    <source>
        <dbReference type="PIRSR" id="PIRSR000615-3"/>
    </source>
</evidence>
<dbReference type="Gene3D" id="3.30.200.20">
    <property type="entry name" value="Phosphorylase Kinase, domain 1"/>
    <property type="match status" value="1"/>
</dbReference>
<comment type="caution">
    <text evidence="10">Lacks conserved residue(s) required for the propagation of feature annotation.</text>
</comment>
<feature type="domain" description="Ig-like" evidence="14">
    <location>
        <begin position="353"/>
        <end position="439"/>
    </location>
</feature>
<dbReference type="CDD" id="cd00041">
    <property type="entry name" value="CUB"/>
    <property type="match status" value="1"/>
</dbReference>